<dbReference type="Proteomes" id="UP000299102">
    <property type="component" value="Unassembled WGS sequence"/>
</dbReference>
<sequence>MPSRDGGGSVFKCIAFQTIAELKTLASPYDVSCCRRTILFSTNRDVDSKRKLSHHYNITGGFPGAATPDDARRRSAISEIATRYCGTRETGPFKYVQRRGGGGARGRAEVEPALCKCRGRYFSFAEKNPPRQVYFDVAPERRGWADTKYYNCLDPSRPIMPGLSYEVESVRHNISSLDVEVWPKSRPDPWRVTNKLFSSPRSRSQSSGAIKF</sequence>
<comment type="caution">
    <text evidence="1">The sequence shown here is derived from an EMBL/GenBank/DDBJ whole genome shotgun (WGS) entry which is preliminary data.</text>
</comment>
<accession>A0A4C1SW09</accession>
<gene>
    <name evidence="1" type="ORF">EVAR_99134_1</name>
</gene>
<evidence type="ECO:0000313" key="2">
    <source>
        <dbReference type="Proteomes" id="UP000299102"/>
    </source>
</evidence>
<keyword evidence="2" id="KW-1185">Reference proteome</keyword>
<organism evidence="1 2">
    <name type="scientific">Eumeta variegata</name>
    <name type="common">Bagworm moth</name>
    <name type="synonym">Eumeta japonica</name>
    <dbReference type="NCBI Taxonomy" id="151549"/>
    <lineage>
        <taxon>Eukaryota</taxon>
        <taxon>Metazoa</taxon>
        <taxon>Ecdysozoa</taxon>
        <taxon>Arthropoda</taxon>
        <taxon>Hexapoda</taxon>
        <taxon>Insecta</taxon>
        <taxon>Pterygota</taxon>
        <taxon>Neoptera</taxon>
        <taxon>Endopterygota</taxon>
        <taxon>Lepidoptera</taxon>
        <taxon>Glossata</taxon>
        <taxon>Ditrysia</taxon>
        <taxon>Tineoidea</taxon>
        <taxon>Psychidae</taxon>
        <taxon>Oiketicinae</taxon>
        <taxon>Eumeta</taxon>
    </lineage>
</organism>
<protein>
    <submittedName>
        <fullName evidence="1">Uncharacterized protein</fullName>
    </submittedName>
</protein>
<dbReference type="EMBL" id="BGZK01003902">
    <property type="protein sequence ID" value="GBP05430.1"/>
    <property type="molecule type" value="Genomic_DNA"/>
</dbReference>
<proteinExistence type="predicted"/>
<dbReference type="AlphaFoldDB" id="A0A4C1SW09"/>
<name>A0A4C1SW09_EUMVA</name>
<evidence type="ECO:0000313" key="1">
    <source>
        <dbReference type="EMBL" id="GBP05430.1"/>
    </source>
</evidence>
<reference evidence="1 2" key="1">
    <citation type="journal article" date="2019" name="Commun. Biol.">
        <title>The bagworm genome reveals a unique fibroin gene that provides high tensile strength.</title>
        <authorList>
            <person name="Kono N."/>
            <person name="Nakamura H."/>
            <person name="Ohtoshi R."/>
            <person name="Tomita M."/>
            <person name="Numata K."/>
            <person name="Arakawa K."/>
        </authorList>
    </citation>
    <scope>NUCLEOTIDE SEQUENCE [LARGE SCALE GENOMIC DNA]</scope>
</reference>